<name>A0A7C4RNY5_9BACT</name>
<dbReference type="Gene3D" id="3.40.50.2000">
    <property type="entry name" value="Glycogen Phosphorylase B"/>
    <property type="match status" value="2"/>
</dbReference>
<keyword evidence="2" id="KW-0808">Transferase</keyword>
<dbReference type="InterPro" id="IPR028098">
    <property type="entry name" value="Glyco_trans_4-like_N"/>
</dbReference>
<dbReference type="EMBL" id="DSUH01000051">
    <property type="protein sequence ID" value="HGU31673.1"/>
    <property type="molecule type" value="Genomic_DNA"/>
</dbReference>
<sequence>MNNTPSKNNVRSDSPFQANPVVVHIAPTPFFANRGCHIRIENEIRAISSYPYRVVVVTYHHGRNPEGIDVRRIPSIAGYTKTEAGYSPFKFLADILLFFKVFSVCRNEKPIVLHGHLHEGALIGWAVRSCLIRPKPALILDMQGSLSGELSAYGAFSGKRWVLRAFEWIEGRICRMADHVLCSSLNAFQCLERFTRGRVSAEILADMVPDRFFDEPDRLTLRRRLGIDVGKRVLIYTGGLLPAKGVNELIEAVRILLETHGDLVCILAGYPTDRVLEAAHRYGWAGRCRIPGEISYDVLSDWLGVADVAIDPKPDAGAQEASGKIVHYMASGLPVVCFDSPSNRALLGDAGFYADGAKGPLGLVRGVEKVFSDMEDAKQKGLLGKRRAQEIVSPGAVGKRLADVYHYLAKDRVGVS</sequence>
<dbReference type="GO" id="GO:0016757">
    <property type="term" value="F:glycosyltransferase activity"/>
    <property type="evidence" value="ECO:0007669"/>
    <property type="project" value="UniProtKB-ARBA"/>
</dbReference>
<organism evidence="2">
    <name type="scientific">Desulfatirhabdium butyrativorans</name>
    <dbReference type="NCBI Taxonomy" id="340467"/>
    <lineage>
        <taxon>Bacteria</taxon>
        <taxon>Pseudomonadati</taxon>
        <taxon>Thermodesulfobacteriota</taxon>
        <taxon>Desulfobacteria</taxon>
        <taxon>Desulfobacterales</taxon>
        <taxon>Desulfatirhabdiaceae</taxon>
        <taxon>Desulfatirhabdium</taxon>
    </lineage>
</organism>
<dbReference type="Pfam" id="PF13692">
    <property type="entry name" value="Glyco_trans_1_4"/>
    <property type="match status" value="1"/>
</dbReference>
<dbReference type="Pfam" id="PF13579">
    <property type="entry name" value="Glyco_trans_4_4"/>
    <property type="match status" value="1"/>
</dbReference>
<evidence type="ECO:0000259" key="1">
    <source>
        <dbReference type="Pfam" id="PF13579"/>
    </source>
</evidence>
<dbReference type="SUPFAM" id="SSF53756">
    <property type="entry name" value="UDP-Glycosyltransferase/glycogen phosphorylase"/>
    <property type="match status" value="1"/>
</dbReference>
<dbReference type="CDD" id="cd03801">
    <property type="entry name" value="GT4_PimA-like"/>
    <property type="match status" value="1"/>
</dbReference>
<evidence type="ECO:0000313" key="2">
    <source>
        <dbReference type="EMBL" id="HGU31673.1"/>
    </source>
</evidence>
<proteinExistence type="predicted"/>
<accession>A0A7C4RNY5</accession>
<feature type="domain" description="Glycosyltransferase subfamily 4-like N-terminal" evidence="1">
    <location>
        <begin position="35"/>
        <end position="184"/>
    </location>
</feature>
<reference evidence="2" key="1">
    <citation type="journal article" date="2020" name="mSystems">
        <title>Genome- and Community-Level Interaction Insights into Carbon Utilization and Element Cycling Functions of Hydrothermarchaeota in Hydrothermal Sediment.</title>
        <authorList>
            <person name="Zhou Z."/>
            <person name="Liu Y."/>
            <person name="Xu W."/>
            <person name="Pan J."/>
            <person name="Luo Z.H."/>
            <person name="Li M."/>
        </authorList>
    </citation>
    <scope>NUCLEOTIDE SEQUENCE [LARGE SCALE GENOMIC DNA]</scope>
    <source>
        <strain evidence="2">SpSt-477</strain>
    </source>
</reference>
<dbReference type="PANTHER" id="PTHR12526:SF639">
    <property type="entry name" value="GLYCOSYL TRANSFERASE GROUP 1"/>
    <property type="match status" value="1"/>
</dbReference>
<dbReference type="AlphaFoldDB" id="A0A7C4RNY5"/>
<dbReference type="PANTHER" id="PTHR12526">
    <property type="entry name" value="GLYCOSYLTRANSFERASE"/>
    <property type="match status" value="1"/>
</dbReference>
<protein>
    <submittedName>
        <fullName evidence="2">Glycosyltransferase</fullName>
    </submittedName>
</protein>
<gene>
    <name evidence="2" type="ORF">ENS29_02320</name>
</gene>
<comment type="caution">
    <text evidence="2">The sequence shown here is derived from an EMBL/GenBank/DDBJ whole genome shotgun (WGS) entry which is preliminary data.</text>
</comment>